<dbReference type="CDD" id="cd00029">
    <property type="entry name" value="C1"/>
    <property type="match status" value="1"/>
</dbReference>
<protein>
    <submittedName>
        <fullName evidence="3">DUF4206 domain-containing protein</fullName>
    </submittedName>
</protein>
<evidence type="ECO:0000313" key="3">
    <source>
        <dbReference type="WBParaSite" id="HNAJ_0000419501-mRNA-1"/>
    </source>
</evidence>
<dbReference type="AlphaFoldDB" id="A0A0R3TAV6"/>
<reference evidence="1 2" key="2">
    <citation type="submission" date="2018-11" db="EMBL/GenBank/DDBJ databases">
        <authorList>
            <consortium name="Pathogen Informatics"/>
        </authorList>
    </citation>
    <scope>NUCLEOTIDE SEQUENCE [LARGE SCALE GENOMIC DNA]</scope>
</reference>
<dbReference type="STRING" id="102285.A0A0R3TAV6"/>
<dbReference type="OrthoDB" id="1918044at2759"/>
<dbReference type="SUPFAM" id="SSF57889">
    <property type="entry name" value="Cysteine-rich domain"/>
    <property type="match status" value="1"/>
</dbReference>
<dbReference type="WBParaSite" id="HNAJ_0000419501-mRNA-1">
    <property type="protein sequence ID" value="HNAJ_0000419501-mRNA-1"/>
    <property type="gene ID" value="HNAJ_0000419501"/>
</dbReference>
<reference evidence="3" key="1">
    <citation type="submission" date="2017-02" db="UniProtKB">
        <authorList>
            <consortium name="WormBaseParasite"/>
        </authorList>
    </citation>
    <scope>IDENTIFICATION</scope>
</reference>
<organism evidence="3">
    <name type="scientific">Rodentolepis nana</name>
    <name type="common">Dwarf tapeworm</name>
    <name type="synonym">Hymenolepis nana</name>
    <dbReference type="NCBI Taxonomy" id="102285"/>
    <lineage>
        <taxon>Eukaryota</taxon>
        <taxon>Metazoa</taxon>
        <taxon>Spiralia</taxon>
        <taxon>Lophotrochozoa</taxon>
        <taxon>Platyhelminthes</taxon>
        <taxon>Cestoda</taxon>
        <taxon>Eucestoda</taxon>
        <taxon>Cyclophyllidea</taxon>
        <taxon>Hymenolepididae</taxon>
        <taxon>Rodentolepis</taxon>
    </lineage>
</organism>
<evidence type="ECO:0000313" key="2">
    <source>
        <dbReference type="Proteomes" id="UP000278807"/>
    </source>
</evidence>
<dbReference type="EMBL" id="UZAE01002792">
    <property type="protein sequence ID" value="VDO00053.1"/>
    <property type="molecule type" value="Genomic_DNA"/>
</dbReference>
<dbReference type="PANTHER" id="PTHR12326">
    <property type="entry name" value="PLECKSTRIN HOMOLOGY DOMAIN CONTAINING PROTEIN"/>
    <property type="match status" value="1"/>
</dbReference>
<name>A0A0R3TAV6_RODNA</name>
<accession>A0A0R3TAV6</accession>
<dbReference type="InterPro" id="IPR051366">
    <property type="entry name" value="DEF8"/>
</dbReference>
<dbReference type="Gene3D" id="3.30.60.20">
    <property type="match status" value="1"/>
</dbReference>
<keyword evidence="2" id="KW-1185">Reference proteome</keyword>
<dbReference type="Proteomes" id="UP000278807">
    <property type="component" value="Unassembled WGS sequence"/>
</dbReference>
<proteinExistence type="predicted"/>
<sequence>MDYGSSERENPFQEDFSPPSVLKIIYEPPSVVIYSSNLDVPTENEVFFDDPFKDAGAQSSVSELESWILQCKHMYLISRGKSQESQKFFLKRLVELRRLLYSAKEWEVKTTSTENDPQSASLSCANSTLGHTFRSISSLRLLGTICDSCSRPVISPTGNILICRDCCVTCHDSSSCIQNLLRHCPAAQANPMLTLELSRIAQLGASLTSQCWSCWSCKIPLRPPQATSHASVSSPTLFRDSHSTSFNLKTPPAELAASIRRMEHTPTGNEVSLKQMTSAVQEISGVFSPTLGPVQTPADVCVVLQQRRLDSETTPGVAKMCFYSGKFYCPNCHWGDTWSIPSYVFSMGITTPFPVSCFFNLNIAAAAASR</sequence>
<dbReference type="PANTHER" id="PTHR12326:SF3">
    <property type="entry name" value="DIFFERENTIALLY EXPRESSED IN FDCP 8 HOMOLOG"/>
    <property type="match status" value="1"/>
</dbReference>
<evidence type="ECO:0000313" key="1">
    <source>
        <dbReference type="EMBL" id="VDO00053.1"/>
    </source>
</evidence>
<gene>
    <name evidence="1" type="ORF">HNAJ_LOCUS4193</name>
</gene>
<dbReference type="InterPro" id="IPR046349">
    <property type="entry name" value="C1-like_sf"/>
</dbReference>